<gene>
    <name evidence="1" type="ORF">RCL2_002991000</name>
</gene>
<dbReference type="Proteomes" id="UP000615446">
    <property type="component" value="Unassembled WGS sequence"/>
</dbReference>
<proteinExistence type="predicted"/>
<evidence type="ECO:0000313" key="1">
    <source>
        <dbReference type="EMBL" id="GET03576.1"/>
    </source>
</evidence>
<comment type="caution">
    <text evidence="1">The sequence shown here is derived from an EMBL/GenBank/DDBJ whole genome shotgun (WGS) entry which is preliminary data.</text>
</comment>
<evidence type="ECO:0008006" key="3">
    <source>
        <dbReference type="Google" id="ProtNLM"/>
    </source>
</evidence>
<dbReference type="OrthoDB" id="2304176at2759"/>
<sequence>MPRPRRIKKGIICRFNLDSERIIIDYMAQWASHGKLNRNPFVELSKIIPHSPKQICQHWWNKLDPRLILVNKVPFTNEEKEYIYGWVGDYLSLNKENIPWKTLQSKIEEEFGRFRSRNDIKNIWYSRERRLARQAKNILESLDLDVFVTEVFNGMDQL</sequence>
<reference evidence="1" key="1">
    <citation type="submission" date="2019-10" db="EMBL/GenBank/DDBJ databases">
        <title>Conservation and host-specific expression of non-tandemly repeated heterogenous ribosome RNA gene in arbuscular mycorrhizal fungi.</title>
        <authorList>
            <person name="Maeda T."/>
            <person name="Kobayashi Y."/>
            <person name="Nakagawa T."/>
            <person name="Ezawa T."/>
            <person name="Yamaguchi K."/>
            <person name="Bino T."/>
            <person name="Nishimoto Y."/>
            <person name="Shigenobu S."/>
            <person name="Kawaguchi M."/>
        </authorList>
    </citation>
    <scope>NUCLEOTIDE SEQUENCE</scope>
    <source>
        <strain evidence="1">HR1</strain>
    </source>
</reference>
<accession>A0A8H3MFJ1</accession>
<dbReference type="AlphaFoldDB" id="A0A8H3MFJ1"/>
<protein>
    <recommendedName>
        <fullName evidence="3">HTH myb-type domain-containing protein</fullName>
    </recommendedName>
</protein>
<evidence type="ECO:0000313" key="2">
    <source>
        <dbReference type="Proteomes" id="UP000615446"/>
    </source>
</evidence>
<organism evidence="1 2">
    <name type="scientific">Rhizophagus clarus</name>
    <dbReference type="NCBI Taxonomy" id="94130"/>
    <lineage>
        <taxon>Eukaryota</taxon>
        <taxon>Fungi</taxon>
        <taxon>Fungi incertae sedis</taxon>
        <taxon>Mucoromycota</taxon>
        <taxon>Glomeromycotina</taxon>
        <taxon>Glomeromycetes</taxon>
        <taxon>Glomerales</taxon>
        <taxon>Glomeraceae</taxon>
        <taxon>Rhizophagus</taxon>
    </lineage>
</organism>
<dbReference type="EMBL" id="BLAL01000324">
    <property type="protein sequence ID" value="GET03576.1"/>
    <property type="molecule type" value="Genomic_DNA"/>
</dbReference>
<name>A0A8H3MFJ1_9GLOM</name>